<evidence type="ECO:0000313" key="13">
    <source>
        <dbReference type="Proteomes" id="UP000000442"/>
    </source>
</evidence>
<dbReference type="KEGG" id="dat:HRM2_11360"/>
<comment type="similarity">
    <text evidence="2">Belongs to the GSP K family.</text>
</comment>
<dbReference type="InterPro" id="IPR005628">
    <property type="entry name" value="GspK"/>
</dbReference>
<dbReference type="STRING" id="177437.HRM2_11360"/>
<evidence type="ECO:0000256" key="1">
    <source>
        <dbReference type="ARBA" id="ARBA00004533"/>
    </source>
</evidence>
<proteinExistence type="inferred from homology"/>
<sequence>MHRQMAPILNNQRGIALLVCLAIISVLSAAGLELGKRVRRSTDLTIALQANFRATEMAMAGIHLAMVILEEDANANDIDSIQEIWADPEVINGAIASLGFPSGQMTLSIVDELGKIQVNALLDKFPGNTFNNDQKELWERLLDLMISADKSQDERDPSEIINSLKDWLDSEDDDLETGTSGAESAYYQDLVPPYTCSNGPFDLLEELFLVKGLSLGLQASETLEGLDDTSLGFQETFTVFGMDDTVTEKNRYQFPGLININTANALVLMALLPPGMEDQAQELVDFRVQKHEEKGDYLNALDKGWYKEIVGLSDTEEKRFDRLITYSSNFFRVVCSVTMGEKEHRVTAVIQRKKGEETNRWGCRIIRILRNQ</sequence>
<protein>
    <submittedName>
        <fullName evidence="12">GspK1</fullName>
    </submittedName>
</protein>
<dbReference type="Pfam" id="PF03934">
    <property type="entry name" value="T2SSK"/>
    <property type="match status" value="1"/>
</dbReference>
<reference evidence="12 13" key="1">
    <citation type="journal article" date="2009" name="Environ. Microbiol.">
        <title>Genome sequence of Desulfobacterium autotrophicum HRM2, a marine sulfate reducer oxidizing organic carbon completely to carbon dioxide.</title>
        <authorList>
            <person name="Strittmatter A.W."/>
            <person name="Liesegang H."/>
            <person name="Rabus R."/>
            <person name="Decker I."/>
            <person name="Amann J."/>
            <person name="Andres S."/>
            <person name="Henne A."/>
            <person name="Fricke W.F."/>
            <person name="Martinez-Arias R."/>
            <person name="Bartels D."/>
            <person name="Goesmann A."/>
            <person name="Krause L."/>
            <person name="Puehler A."/>
            <person name="Klenk H.P."/>
            <person name="Richter M."/>
            <person name="Schuler M."/>
            <person name="Gloeckner F.O."/>
            <person name="Meyerdierks A."/>
            <person name="Gottschalk G."/>
            <person name="Amann R."/>
        </authorList>
    </citation>
    <scope>NUCLEOTIDE SEQUENCE [LARGE SCALE GENOMIC DNA]</scope>
    <source>
        <strain evidence="13">ATCC 43914 / DSM 3382 / HRM2</strain>
    </source>
</reference>
<dbReference type="RefSeq" id="WP_015903037.1">
    <property type="nucleotide sequence ID" value="NC_012108.1"/>
</dbReference>
<dbReference type="PIRSF" id="PIRSF002786">
    <property type="entry name" value="XcpX"/>
    <property type="match status" value="1"/>
</dbReference>
<feature type="domain" description="T2SS protein K first SAM-like" evidence="11">
    <location>
        <begin position="114"/>
        <end position="214"/>
    </location>
</feature>
<dbReference type="Gene3D" id="1.10.40.60">
    <property type="entry name" value="EpsJ-like"/>
    <property type="match status" value="2"/>
</dbReference>
<gene>
    <name evidence="12" type="primary">gspK1</name>
    <name evidence="12" type="ordered locus">HRM2_11360</name>
</gene>
<keyword evidence="9" id="KW-0472">Membrane</keyword>
<evidence type="ECO:0000259" key="10">
    <source>
        <dbReference type="Pfam" id="PF03934"/>
    </source>
</evidence>
<evidence type="ECO:0000313" key="12">
    <source>
        <dbReference type="EMBL" id="ACN14248.1"/>
    </source>
</evidence>
<evidence type="ECO:0000256" key="9">
    <source>
        <dbReference type="ARBA" id="ARBA00023136"/>
    </source>
</evidence>
<comment type="subcellular location">
    <subcellularLocation>
        <location evidence="1">Cell inner membrane</location>
    </subcellularLocation>
</comment>
<evidence type="ECO:0000256" key="5">
    <source>
        <dbReference type="ARBA" id="ARBA00022519"/>
    </source>
</evidence>
<dbReference type="InterPro" id="IPR049031">
    <property type="entry name" value="T2SSK_SAM-like_1st"/>
</dbReference>
<dbReference type="SUPFAM" id="SSF54523">
    <property type="entry name" value="Pili subunits"/>
    <property type="match status" value="1"/>
</dbReference>
<keyword evidence="6" id="KW-0812">Transmembrane</keyword>
<dbReference type="eggNOG" id="COG3156">
    <property type="taxonomic scope" value="Bacteria"/>
</dbReference>
<dbReference type="InterPro" id="IPR038072">
    <property type="entry name" value="GspK_central_sf"/>
</dbReference>
<feature type="domain" description="T2SS protein K second SAM-like" evidence="10">
    <location>
        <begin position="258"/>
        <end position="291"/>
    </location>
</feature>
<evidence type="ECO:0000256" key="3">
    <source>
        <dbReference type="ARBA" id="ARBA00022448"/>
    </source>
</evidence>
<keyword evidence="7" id="KW-0653">Protein transport</keyword>
<dbReference type="Pfam" id="PF21687">
    <property type="entry name" value="T2SSK_1st"/>
    <property type="match status" value="1"/>
</dbReference>
<evidence type="ECO:0000256" key="6">
    <source>
        <dbReference type="ARBA" id="ARBA00022692"/>
    </source>
</evidence>
<dbReference type="InterPro" id="IPR045584">
    <property type="entry name" value="Pilin-like"/>
</dbReference>
<evidence type="ECO:0000256" key="4">
    <source>
        <dbReference type="ARBA" id="ARBA00022475"/>
    </source>
</evidence>
<dbReference type="OrthoDB" id="5398238at2"/>
<organism evidence="12 13">
    <name type="scientific">Desulforapulum autotrophicum (strain ATCC 43914 / DSM 3382 / VKM B-1955 / HRM2)</name>
    <name type="common">Desulfobacterium autotrophicum</name>
    <dbReference type="NCBI Taxonomy" id="177437"/>
    <lineage>
        <taxon>Bacteria</taxon>
        <taxon>Pseudomonadati</taxon>
        <taxon>Thermodesulfobacteriota</taxon>
        <taxon>Desulfobacteria</taxon>
        <taxon>Desulfobacterales</taxon>
        <taxon>Desulfobacteraceae</taxon>
        <taxon>Desulforapulum</taxon>
    </lineage>
</organism>
<keyword evidence="8" id="KW-1133">Transmembrane helix</keyword>
<keyword evidence="13" id="KW-1185">Reference proteome</keyword>
<dbReference type="GO" id="GO:0009306">
    <property type="term" value="P:protein secretion"/>
    <property type="evidence" value="ECO:0007669"/>
    <property type="project" value="InterPro"/>
</dbReference>
<dbReference type="HOGENOM" id="CLU_057294_1_2_7"/>
<dbReference type="PANTHER" id="PTHR38831:SF2">
    <property type="entry name" value="TYPE II SECRETION SYSTEM PROTEIN K"/>
    <property type="match status" value="1"/>
</dbReference>
<dbReference type="GO" id="GO:0005886">
    <property type="term" value="C:plasma membrane"/>
    <property type="evidence" value="ECO:0007669"/>
    <property type="project" value="UniProtKB-SubCell"/>
</dbReference>
<dbReference type="EMBL" id="CP001087">
    <property type="protein sequence ID" value="ACN14248.1"/>
    <property type="molecule type" value="Genomic_DNA"/>
</dbReference>
<dbReference type="PANTHER" id="PTHR38831">
    <property type="entry name" value="TYPE II SECRETION SYSTEM PROTEIN K"/>
    <property type="match status" value="1"/>
</dbReference>
<evidence type="ECO:0000256" key="2">
    <source>
        <dbReference type="ARBA" id="ARBA00007246"/>
    </source>
</evidence>
<accession>C0QLU2</accession>
<dbReference type="Proteomes" id="UP000000442">
    <property type="component" value="Chromosome"/>
</dbReference>
<dbReference type="InterPro" id="IPR049179">
    <property type="entry name" value="T2SSK_SAM-like_2nd"/>
</dbReference>
<dbReference type="SUPFAM" id="SSF158544">
    <property type="entry name" value="GspK insert domain-like"/>
    <property type="match status" value="1"/>
</dbReference>
<evidence type="ECO:0000259" key="11">
    <source>
        <dbReference type="Pfam" id="PF21687"/>
    </source>
</evidence>
<keyword evidence="4" id="KW-1003">Cell membrane</keyword>
<name>C0QLU2_DESAH</name>
<evidence type="ECO:0000256" key="7">
    <source>
        <dbReference type="ARBA" id="ARBA00022927"/>
    </source>
</evidence>
<keyword evidence="5" id="KW-0997">Cell inner membrane</keyword>
<evidence type="ECO:0000256" key="8">
    <source>
        <dbReference type="ARBA" id="ARBA00022989"/>
    </source>
</evidence>
<dbReference type="AlphaFoldDB" id="C0QLU2"/>
<dbReference type="Gene3D" id="3.30.1300.30">
    <property type="entry name" value="GSPII I/J protein-like"/>
    <property type="match status" value="1"/>
</dbReference>
<keyword evidence="3" id="KW-0813">Transport</keyword>